<gene>
    <name evidence="1" type="ORF">MLD38_015181</name>
</gene>
<comment type="caution">
    <text evidence="1">The sequence shown here is derived from an EMBL/GenBank/DDBJ whole genome shotgun (WGS) entry which is preliminary data.</text>
</comment>
<sequence length="161" mass="17728">MMGSRLALLLFAVGVNAKLTPDYYKDTCPDFQKIICETITNKQISTPTIAAGTLHLFMHDCFSLAGDAFDVITRNRVALELACPKTVSCADILEQATRDLVTMVGGPFYMVRLGRKDGFVSQASRVTGNFPTRNTTLDQTVELFQRKGFAPQELVTMMGAH</sequence>
<dbReference type="Proteomes" id="UP001057402">
    <property type="component" value="Chromosome 4"/>
</dbReference>
<evidence type="ECO:0000313" key="1">
    <source>
        <dbReference type="EMBL" id="KAI4377579.1"/>
    </source>
</evidence>
<dbReference type="EMBL" id="CM042883">
    <property type="protein sequence ID" value="KAI4377579.1"/>
    <property type="molecule type" value="Genomic_DNA"/>
</dbReference>
<name>A0ACB9RFD0_9MYRT</name>
<accession>A0ACB9RFD0</accession>
<evidence type="ECO:0000313" key="2">
    <source>
        <dbReference type="Proteomes" id="UP001057402"/>
    </source>
</evidence>
<organism evidence="1 2">
    <name type="scientific">Melastoma candidum</name>
    <dbReference type="NCBI Taxonomy" id="119954"/>
    <lineage>
        <taxon>Eukaryota</taxon>
        <taxon>Viridiplantae</taxon>
        <taxon>Streptophyta</taxon>
        <taxon>Embryophyta</taxon>
        <taxon>Tracheophyta</taxon>
        <taxon>Spermatophyta</taxon>
        <taxon>Magnoliopsida</taxon>
        <taxon>eudicotyledons</taxon>
        <taxon>Gunneridae</taxon>
        <taxon>Pentapetalae</taxon>
        <taxon>rosids</taxon>
        <taxon>malvids</taxon>
        <taxon>Myrtales</taxon>
        <taxon>Melastomataceae</taxon>
        <taxon>Melastomatoideae</taxon>
        <taxon>Melastomateae</taxon>
        <taxon>Melastoma</taxon>
    </lineage>
</organism>
<protein>
    <submittedName>
        <fullName evidence="1">Uncharacterized protein</fullName>
    </submittedName>
</protein>
<keyword evidence="2" id="KW-1185">Reference proteome</keyword>
<reference evidence="2" key="1">
    <citation type="journal article" date="2023" name="Front. Plant Sci.">
        <title>Chromosomal-level genome assembly of Melastoma candidum provides insights into trichome evolution.</title>
        <authorList>
            <person name="Zhong Y."/>
            <person name="Wu W."/>
            <person name="Sun C."/>
            <person name="Zou P."/>
            <person name="Liu Y."/>
            <person name="Dai S."/>
            <person name="Zhou R."/>
        </authorList>
    </citation>
    <scope>NUCLEOTIDE SEQUENCE [LARGE SCALE GENOMIC DNA]</scope>
</reference>
<proteinExistence type="predicted"/>